<dbReference type="AlphaFoldDB" id="A0A3S5AWP9"/>
<organism evidence="2 3">
    <name type="scientific">Protopolystoma xenopodis</name>
    <dbReference type="NCBI Taxonomy" id="117903"/>
    <lineage>
        <taxon>Eukaryota</taxon>
        <taxon>Metazoa</taxon>
        <taxon>Spiralia</taxon>
        <taxon>Lophotrochozoa</taxon>
        <taxon>Platyhelminthes</taxon>
        <taxon>Monogenea</taxon>
        <taxon>Polyopisthocotylea</taxon>
        <taxon>Polystomatidea</taxon>
        <taxon>Polystomatidae</taxon>
        <taxon>Protopolystoma</taxon>
    </lineage>
</organism>
<reference evidence="2" key="1">
    <citation type="submission" date="2018-11" db="EMBL/GenBank/DDBJ databases">
        <authorList>
            <consortium name="Pathogen Informatics"/>
        </authorList>
    </citation>
    <scope>NUCLEOTIDE SEQUENCE</scope>
</reference>
<evidence type="ECO:0000256" key="1">
    <source>
        <dbReference type="SAM" id="MobiDB-lite"/>
    </source>
</evidence>
<evidence type="ECO:0000313" key="3">
    <source>
        <dbReference type="Proteomes" id="UP000784294"/>
    </source>
</evidence>
<sequence>MEASRDTYVLFAPRSDLACAACWPDPSQSDQFGRTSVKHNQQSEIRSRTSHRTMFTTTSGYTNASTARARTGTGRLNH</sequence>
<accession>A0A3S5AWP9</accession>
<evidence type="ECO:0000313" key="2">
    <source>
        <dbReference type="EMBL" id="VEL34078.1"/>
    </source>
</evidence>
<feature type="compositionally biased region" description="Polar residues" evidence="1">
    <location>
        <begin position="28"/>
        <end position="44"/>
    </location>
</feature>
<protein>
    <submittedName>
        <fullName evidence="2">Uncharacterized protein</fullName>
    </submittedName>
</protein>
<dbReference type="Proteomes" id="UP000784294">
    <property type="component" value="Unassembled WGS sequence"/>
</dbReference>
<dbReference type="EMBL" id="CAAALY010246945">
    <property type="protein sequence ID" value="VEL34078.1"/>
    <property type="molecule type" value="Genomic_DNA"/>
</dbReference>
<keyword evidence="3" id="KW-1185">Reference proteome</keyword>
<feature type="compositionally biased region" description="Polar residues" evidence="1">
    <location>
        <begin position="52"/>
        <end position="78"/>
    </location>
</feature>
<comment type="caution">
    <text evidence="2">The sequence shown here is derived from an EMBL/GenBank/DDBJ whole genome shotgun (WGS) entry which is preliminary data.</text>
</comment>
<name>A0A3S5AWP9_9PLAT</name>
<proteinExistence type="predicted"/>
<feature type="region of interest" description="Disordered" evidence="1">
    <location>
        <begin position="28"/>
        <end position="78"/>
    </location>
</feature>
<gene>
    <name evidence="2" type="ORF">PXEA_LOCUS27518</name>
</gene>